<evidence type="ECO:0000313" key="3">
    <source>
        <dbReference type="EMBL" id="CAE7524175.1"/>
    </source>
</evidence>
<feature type="transmembrane region" description="Helical" evidence="2">
    <location>
        <begin position="261"/>
        <end position="285"/>
    </location>
</feature>
<evidence type="ECO:0000313" key="4">
    <source>
        <dbReference type="Proteomes" id="UP000601435"/>
    </source>
</evidence>
<organism evidence="3 4">
    <name type="scientific">Symbiodinium necroappetens</name>
    <dbReference type="NCBI Taxonomy" id="1628268"/>
    <lineage>
        <taxon>Eukaryota</taxon>
        <taxon>Sar</taxon>
        <taxon>Alveolata</taxon>
        <taxon>Dinophyceae</taxon>
        <taxon>Suessiales</taxon>
        <taxon>Symbiodiniaceae</taxon>
        <taxon>Symbiodinium</taxon>
    </lineage>
</organism>
<keyword evidence="2" id="KW-0472">Membrane</keyword>
<feature type="transmembrane region" description="Helical" evidence="2">
    <location>
        <begin position="54"/>
        <end position="74"/>
    </location>
</feature>
<protein>
    <submittedName>
        <fullName evidence="3">Uncharacterized protein</fullName>
    </submittedName>
</protein>
<accession>A0A812TG98</accession>
<keyword evidence="2" id="KW-1133">Transmembrane helix</keyword>
<feature type="transmembrane region" description="Helical" evidence="2">
    <location>
        <begin position="173"/>
        <end position="196"/>
    </location>
</feature>
<dbReference type="OrthoDB" id="428284at2759"/>
<name>A0A812TG98_9DINO</name>
<gene>
    <name evidence="3" type="ORF">SNEC2469_LOCUS15009</name>
</gene>
<evidence type="ECO:0000256" key="2">
    <source>
        <dbReference type="SAM" id="Phobius"/>
    </source>
</evidence>
<feature type="region of interest" description="Disordered" evidence="1">
    <location>
        <begin position="294"/>
        <end position="332"/>
    </location>
</feature>
<comment type="caution">
    <text evidence="3">The sequence shown here is derived from an EMBL/GenBank/DDBJ whole genome shotgun (WGS) entry which is preliminary data.</text>
</comment>
<feature type="transmembrane region" description="Helical" evidence="2">
    <location>
        <begin position="222"/>
        <end position="241"/>
    </location>
</feature>
<reference evidence="3" key="1">
    <citation type="submission" date="2021-02" db="EMBL/GenBank/DDBJ databases">
        <authorList>
            <person name="Dougan E. K."/>
            <person name="Rhodes N."/>
            <person name="Thang M."/>
            <person name="Chan C."/>
        </authorList>
    </citation>
    <scope>NUCLEOTIDE SEQUENCE</scope>
</reference>
<evidence type="ECO:0000256" key="1">
    <source>
        <dbReference type="SAM" id="MobiDB-lite"/>
    </source>
</evidence>
<proteinExistence type="predicted"/>
<dbReference type="EMBL" id="CAJNJA010024286">
    <property type="protein sequence ID" value="CAE7524175.1"/>
    <property type="molecule type" value="Genomic_DNA"/>
</dbReference>
<keyword evidence="4" id="KW-1185">Reference proteome</keyword>
<keyword evidence="2" id="KW-0812">Transmembrane</keyword>
<feature type="compositionally biased region" description="Pro residues" evidence="1">
    <location>
        <begin position="319"/>
        <end position="332"/>
    </location>
</feature>
<sequence>MLQQLGKVYVGLPTTSITSQVLSWSFFSSLAGRLPLCASMAKKSKEPKPVIDQVLSWISILAGLIALVCLVPKVPYRYAEIYTGYHARFGVQRRYSLFGLTNRNGQLESWFKVKRDTCMKMKEYAQSNPLLAVAGSLAASQSKVGGAVAGCVFWDACKAQLNVRCMEYTTMSIISLICMLFQLIGAGCLLCVPMMLNSEDDAAKDKKGADKKEKATRNAMQATMNVTIAGFMFPLISWAMYMGMTDSMFHTFKAKEAYAYGYAYVGSYIAVSAFSFASLGVLCAWRRWAKFGQDKDDEEDTAAANASLPTDPMAGMPPGGAPGMPPPMPPPS</sequence>
<dbReference type="AlphaFoldDB" id="A0A812TG98"/>
<dbReference type="Proteomes" id="UP000601435">
    <property type="component" value="Unassembled WGS sequence"/>
</dbReference>